<name>A0A4U8V0H7_STECR</name>
<accession>A0A4U8V0H7</accession>
<gene>
    <name evidence="1" type="ORF">L596_005897</name>
</gene>
<dbReference type="Proteomes" id="UP000298663">
    <property type="component" value="Unassembled WGS sequence"/>
</dbReference>
<sequence length="213" mass="25560">MDTSSRAMFDYHAMPLMYQVTMRAYGVCQDILDTDPKYWRFYPGGPFEKDEALELRSRAIATNRRLDTDRDWPYRQGFLREFRTDDPMNFFQRHPRLLTNNMRRYAIDQYYHACPAFGLFRRRGAPRNPPPRRAQDDEHAVFEDPYWAVEQQERTRAFNEIYQDFLSLLTQVDSINNRFRTIRHANLRLSVRLGWGSGEGEVYPSREARENRN</sequence>
<evidence type="ECO:0000313" key="1">
    <source>
        <dbReference type="EMBL" id="TMS39360.1"/>
    </source>
</evidence>
<evidence type="ECO:0000313" key="2">
    <source>
        <dbReference type="Proteomes" id="UP000298663"/>
    </source>
</evidence>
<reference evidence="1 2" key="2">
    <citation type="journal article" date="2019" name="G3 (Bethesda)">
        <title>Hybrid Assembly of the Genome of the Entomopathogenic Nematode Steinernema carpocapsae Identifies the X-Chromosome.</title>
        <authorList>
            <person name="Serra L."/>
            <person name="Macchietto M."/>
            <person name="Macias-Munoz A."/>
            <person name="McGill C.J."/>
            <person name="Rodriguez I.M."/>
            <person name="Rodriguez B."/>
            <person name="Murad R."/>
            <person name="Mortazavi A."/>
        </authorList>
    </citation>
    <scope>NUCLEOTIDE SEQUENCE [LARGE SCALE GENOMIC DNA]</scope>
    <source>
        <strain evidence="1 2">ALL</strain>
    </source>
</reference>
<keyword evidence="2" id="KW-1185">Reference proteome</keyword>
<comment type="caution">
    <text evidence="1">The sequence shown here is derived from an EMBL/GenBank/DDBJ whole genome shotgun (WGS) entry which is preliminary data.</text>
</comment>
<protein>
    <submittedName>
        <fullName evidence="1">Uncharacterized protein</fullName>
    </submittedName>
</protein>
<reference evidence="1 2" key="1">
    <citation type="journal article" date="2015" name="Genome Biol.">
        <title>Comparative genomics of Steinernema reveals deeply conserved gene regulatory networks.</title>
        <authorList>
            <person name="Dillman A.R."/>
            <person name="Macchietto M."/>
            <person name="Porter C.F."/>
            <person name="Rogers A."/>
            <person name="Williams B."/>
            <person name="Antoshechkin I."/>
            <person name="Lee M.M."/>
            <person name="Goodwin Z."/>
            <person name="Lu X."/>
            <person name="Lewis E.E."/>
            <person name="Goodrich-Blair H."/>
            <person name="Stock S.P."/>
            <person name="Adams B.J."/>
            <person name="Sternberg P.W."/>
            <person name="Mortazavi A."/>
        </authorList>
    </citation>
    <scope>NUCLEOTIDE SEQUENCE [LARGE SCALE GENOMIC DNA]</scope>
    <source>
        <strain evidence="1 2">ALL</strain>
    </source>
</reference>
<dbReference type="AlphaFoldDB" id="A0A4U8V0H7"/>
<organism evidence="1 2">
    <name type="scientific">Steinernema carpocapsae</name>
    <name type="common">Entomopathogenic nematode</name>
    <dbReference type="NCBI Taxonomy" id="34508"/>
    <lineage>
        <taxon>Eukaryota</taxon>
        <taxon>Metazoa</taxon>
        <taxon>Ecdysozoa</taxon>
        <taxon>Nematoda</taxon>
        <taxon>Chromadorea</taxon>
        <taxon>Rhabditida</taxon>
        <taxon>Tylenchina</taxon>
        <taxon>Panagrolaimomorpha</taxon>
        <taxon>Strongyloidoidea</taxon>
        <taxon>Steinernematidae</taxon>
        <taxon>Steinernema</taxon>
    </lineage>
</organism>
<proteinExistence type="predicted"/>
<dbReference type="EMBL" id="AZBU02000001">
    <property type="protein sequence ID" value="TMS39360.1"/>
    <property type="molecule type" value="Genomic_DNA"/>
</dbReference>